<organism evidence="1 2">
    <name type="scientific">Mya arenaria</name>
    <name type="common">Soft-shell clam</name>
    <dbReference type="NCBI Taxonomy" id="6604"/>
    <lineage>
        <taxon>Eukaryota</taxon>
        <taxon>Metazoa</taxon>
        <taxon>Spiralia</taxon>
        <taxon>Lophotrochozoa</taxon>
        <taxon>Mollusca</taxon>
        <taxon>Bivalvia</taxon>
        <taxon>Autobranchia</taxon>
        <taxon>Heteroconchia</taxon>
        <taxon>Euheterodonta</taxon>
        <taxon>Imparidentia</taxon>
        <taxon>Neoheterodontei</taxon>
        <taxon>Myida</taxon>
        <taxon>Myoidea</taxon>
        <taxon>Myidae</taxon>
        <taxon>Mya</taxon>
    </lineage>
</organism>
<accession>A0ABY7F5Y6</accession>
<reference evidence="1" key="1">
    <citation type="submission" date="2022-11" db="EMBL/GenBank/DDBJ databases">
        <title>Centuries of genome instability and evolution in soft-shell clam transmissible cancer (bioRxiv).</title>
        <authorList>
            <person name="Hart S.F.M."/>
            <person name="Yonemitsu M.A."/>
            <person name="Giersch R.M."/>
            <person name="Beal B.F."/>
            <person name="Arriagada G."/>
            <person name="Davis B.W."/>
            <person name="Ostrander E.A."/>
            <person name="Goff S.P."/>
            <person name="Metzger M.J."/>
        </authorList>
    </citation>
    <scope>NUCLEOTIDE SEQUENCE</scope>
    <source>
        <strain evidence="1">MELC-2E11</strain>
        <tissue evidence="1">Siphon/mantle</tissue>
    </source>
</reference>
<proteinExistence type="predicted"/>
<evidence type="ECO:0000313" key="2">
    <source>
        <dbReference type="Proteomes" id="UP001164746"/>
    </source>
</evidence>
<keyword evidence="2" id="KW-1185">Reference proteome</keyword>
<evidence type="ECO:0000313" key="1">
    <source>
        <dbReference type="EMBL" id="WAR17565.1"/>
    </source>
</evidence>
<protein>
    <submittedName>
        <fullName evidence="1">Uncharacterized protein</fullName>
    </submittedName>
</protein>
<sequence length="79" mass="8867">MASFQGLAYTMLSRATNRSGIKSDIVVNKKAVEEITRMLSESLLEIPLYLHGNGLYIGHTNIRSLRKHACDQIHDPTIK</sequence>
<dbReference type="EMBL" id="CP111021">
    <property type="protein sequence ID" value="WAR17565.1"/>
    <property type="molecule type" value="Genomic_DNA"/>
</dbReference>
<name>A0ABY7F5Y6_MYAAR</name>
<gene>
    <name evidence="1" type="ORF">MAR_032159</name>
</gene>
<dbReference type="Proteomes" id="UP001164746">
    <property type="component" value="Chromosome 10"/>
</dbReference>